<sequence length="52" mass="6350">MDKQGKNIRYKQKMETETKRTTFDPVQERFIHFETDYEGLNHKKLLYTDVTP</sequence>
<evidence type="ECO:0000313" key="1">
    <source>
        <dbReference type="EMBL" id="CDL84312.1"/>
    </source>
</evidence>
<dbReference type="AlphaFoldDB" id="W1J0Q5"/>
<dbReference type="Proteomes" id="UP000019202">
    <property type="component" value="Unassembled WGS sequence"/>
</dbReference>
<protein>
    <submittedName>
        <fullName evidence="1">Uncharacterized protein</fullName>
    </submittedName>
</protein>
<keyword evidence="2" id="KW-1185">Reference proteome</keyword>
<accession>W1J0Q5</accession>
<dbReference type="STRING" id="1427518.XSR1_440019"/>
<reference evidence="1" key="1">
    <citation type="submission" date="2013-11" db="EMBL/GenBank/DDBJ databases">
        <title>Draft genome sequence and annotation of the entomopathogenic bacteria, Xenorhabdus cabanillasi strain JM26 and Xenorhabdus szentirmai strain DSM 16338.</title>
        <authorList>
            <person name="Gualtieri M."/>
            <person name="Ogier J.C."/>
            <person name="Pages S."/>
            <person name="Givaudan A."/>
            <person name="Gaudriault S."/>
        </authorList>
    </citation>
    <scope>NUCLEOTIDE SEQUENCE [LARGE SCALE GENOMIC DNA]</scope>
    <source>
        <strain evidence="1">DSM 16338</strain>
    </source>
</reference>
<dbReference type="EMBL" id="CBXF010000104">
    <property type="protein sequence ID" value="CDL84312.1"/>
    <property type="molecule type" value="Genomic_DNA"/>
</dbReference>
<proteinExistence type="predicted"/>
<evidence type="ECO:0000313" key="2">
    <source>
        <dbReference type="Proteomes" id="UP000019202"/>
    </source>
</evidence>
<comment type="caution">
    <text evidence="1">The sequence shown here is derived from an EMBL/GenBank/DDBJ whole genome shotgun (WGS) entry which is preliminary data.</text>
</comment>
<name>W1J0Q5_9GAMM</name>
<organism evidence="1 2">
    <name type="scientific">Xenorhabdus szentirmaii DSM 16338</name>
    <dbReference type="NCBI Taxonomy" id="1427518"/>
    <lineage>
        <taxon>Bacteria</taxon>
        <taxon>Pseudomonadati</taxon>
        <taxon>Pseudomonadota</taxon>
        <taxon>Gammaproteobacteria</taxon>
        <taxon>Enterobacterales</taxon>
        <taxon>Morganellaceae</taxon>
        <taxon>Xenorhabdus</taxon>
    </lineage>
</organism>
<gene>
    <name evidence="1" type="ORF">XSR1_440019</name>
</gene>